<proteinExistence type="predicted"/>
<dbReference type="Proteomes" id="UP000183561">
    <property type="component" value="Unassembled WGS sequence"/>
</dbReference>
<dbReference type="EMBL" id="FNSV01000005">
    <property type="protein sequence ID" value="SEB69391.1"/>
    <property type="molecule type" value="Genomic_DNA"/>
</dbReference>
<keyword evidence="3" id="KW-1185">Reference proteome</keyword>
<organism evidence="2 3">
    <name type="scientific">Rhodococcus koreensis</name>
    <dbReference type="NCBI Taxonomy" id="99653"/>
    <lineage>
        <taxon>Bacteria</taxon>
        <taxon>Bacillati</taxon>
        <taxon>Actinomycetota</taxon>
        <taxon>Actinomycetes</taxon>
        <taxon>Mycobacteriales</taxon>
        <taxon>Nocardiaceae</taxon>
        <taxon>Rhodococcus</taxon>
    </lineage>
</organism>
<sequence>MTSSALTQSSPEVVRWSGDRASRPPARTDVMGFPVAV</sequence>
<feature type="region of interest" description="Disordered" evidence="1">
    <location>
        <begin position="1"/>
        <end position="37"/>
    </location>
</feature>
<feature type="compositionally biased region" description="Polar residues" evidence="1">
    <location>
        <begin position="1"/>
        <end position="11"/>
    </location>
</feature>
<dbReference type="AlphaFoldDB" id="A0A1H4LF96"/>
<protein>
    <submittedName>
        <fullName evidence="2">Uncharacterized protein</fullName>
    </submittedName>
</protein>
<gene>
    <name evidence="2" type="ORF">SAMN04490239_1257</name>
</gene>
<name>A0A1H4LF96_9NOCA</name>
<evidence type="ECO:0000313" key="3">
    <source>
        <dbReference type="Proteomes" id="UP000183561"/>
    </source>
</evidence>
<reference evidence="3" key="1">
    <citation type="submission" date="2016-10" db="EMBL/GenBank/DDBJ databases">
        <authorList>
            <person name="Varghese N."/>
            <person name="Submissions S."/>
        </authorList>
    </citation>
    <scope>NUCLEOTIDE SEQUENCE [LARGE SCALE GENOMIC DNA]</scope>
    <source>
        <strain evidence="3">DSM 44498</strain>
    </source>
</reference>
<evidence type="ECO:0000313" key="2">
    <source>
        <dbReference type="EMBL" id="SEB69391.1"/>
    </source>
</evidence>
<evidence type="ECO:0000256" key="1">
    <source>
        <dbReference type="SAM" id="MobiDB-lite"/>
    </source>
</evidence>
<accession>A0A1H4LF96</accession>